<keyword evidence="7" id="KW-1185">Reference proteome</keyword>
<keyword evidence="3" id="KW-0804">Transcription</keyword>
<dbReference type="SMART" id="SM00346">
    <property type="entry name" value="HTH_ICLR"/>
    <property type="match status" value="1"/>
</dbReference>
<keyword evidence="2" id="KW-0238">DNA-binding</keyword>
<feature type="domain" description="IclR-ED" evidence="5">
    <location>
        <begin position="74"/>
        <end position="254"/>
    </location>
</feature>
<dbReference type="SUPFAM" id="SSF55781">
    <property type="entry name" value="GAF domain-like"/>
    <property type="match status" value="1"/>
</dbReference>
<protein>
    <submittedName>
        <fullName evidence="6">IclR family transcriptional regulator</fullName>
    </submittedName>
</protein>
<dbReference type="EMBL" id="JASJND010000005">
    <property type="protein sequence ID" value="MDJ1114474.1"/>
    <property type="molecule type" value="Genomic_DNA"/>
</dbReference>
<comment type="caution">
    <text evidence="6">The sequence shown here is derived from an EMBL/GenBank/DDBJ whole genome shotgun (WGS) entry which is preliminary data.</text>
</comment>
<reference evidence="6 7" key="1">
    <citation type="submission" date="2023-05" db="EMBL/GenBank/DDBJ databases">
        <title>Microbacterium dauci sp.nov., Isolated from Carrot Rhizosphere Soil.</title>
        <authorList>
            <person name="Xiao Z."/>
            <person name="Zheng J."/>
        </authorList>
    </citation>
    <scope>NUCLEOTIDE SEQUENCE [LARGE SCALE GENOMIC DNA]</scope>
    <source>
        <strain evidence="6 7">LX3-4</strain>
    </source>
</reference>
<evidence type="ECO:0000256" key="1">
    <source>
        <dbReference type="ARBA" id="ARBA00023015"/>
    </source>
</evidence>
<evidence type="ECO:0000256" key="3">
    <source>
        <dbReference type="ARBA" id="ARBA00023163"/>
    </source>
</evidence>
<dbReference type="Gene3D" id="1.10.10.10">
    <property type="entry name" value="Winged helix-like DNA-binding domain superfamily/Winged helix DNA-binding domain"/>
    <property type="match status" value="1"/>
</dbReference>
<dbReference type="PANTHER" id="PTHR30136:SF35">
    <property type="entry name" value="HTH-TYPE TRANSCRIPTIONAL REGULATOR RV1719"/>
    <property type="match status" value="1"/>
</dbReference>
<name>A0ABT6ZE80_9MICO</name>
<evidence type="ECO:0000313" key="7">
    <source>
        <dbReference type="Proteomes" id="UP001321481"/>
    </source>
</evidence>
<dbReference type="Pfam" id="PF01614">
    <property type="entry name" value="IclR_C"/>
    <property type="match status" value="1"/>
</dbReference>
<proteinExistence type="predicted"/>
<dbReference type="RefSeq" id="WP_283716094.1">
    <property type="nucleotide sequence ID" value="NZ_JASJND010000005.1"/>
</dbReference>
<organism evidence="6 7">
    <name type="scientific">Microbacterium dauci</name>
    <dbReference type="NCBI Taxonomy" id="3048008"/>
    <lineage>
        <taxon>Bacteria</taxon>
        <taxon>Bacillati</taxon>
        <taxon>Actinomycetota</taxon>
        <taxon>Actinomycetes</taxon>
        <taxon>Micrococcales</taxon>
        <taxon>Microbacteriaceae</taxon>
        <taxon>Microbacterium</taxon>
    </lineage>
</organism>
<keyword evidence="1" id="KW-0805">Transcription regulation</keyword>
<gene>
    <name evidence="6" type="ORF">QNI14_08410</name>
</gene>
<dbReference type="InterPro" id="IPR005471">
    <property type="entry name" value="Tscrpt_reg_IclR_N"/>
</dbReference>
<dbReference type="PROSITE" id="PS51077">
    <property type="entry name" value="HTH_ICLR"/>
    <property type="match status" value="1"/>
</dbReference>
<dbReference type="InterPro" id="IPR036388">
    <property type="entry name" value="WH-like_DNA-bd_sf"/>
</dbReference>
<evidence type="ECO:0000259" key="4">
    <source>
        <dbReference type="PROSITE" id="PS51077"/>
    </source>
</evidence>
<sequence length="258" mass="26657">MHAPDVKSPIQVIDRAVMLLDRIARGGPSGASLTALTTSTGLAASTGHTLLASLAAHGLVAQITGTRAYVLGPRFFELNRAFSLHHDLGAIASPVMRELWAETNETVHLAVLQAGARVDIAVLVSPQLLNINPLAGLKAASSPDPMIHTAAGKVLLAGAPEADRNAILANLQDAALDTVESMLSRTRDDGFATNVEEEASGVCGIAAPVIDHEGTTIAALCVGYPAVRQTTAYQESMRVATVRAAAALSRMLGGSTDA</sequence>
<dbReference type="InterPro" id="IPR029016">
    <property type="entry name" value="GAF-like_dom_sf"/>
</dbReference>
<accession>A0ABT6ZE80</accession>
<dbReference type="InterPro" id="IPR050707">
    <property type="entry name" value="HTH_MetabolicPath_Reg"/>
</dbReference>
<evidence type="ECO:0000259" key="5">
    <source>
        <dbReference type="PROSITE" id="PS51078"/>
    </source>
</evidence>
<evidence type="ECO:0000313" key="6">
    <source>
        <dbReference type="EMBL" id="MDJ1114474.1"/>
    </source>
</evidence>
<dbReference type="SUPFAM" id="SSF46785">
    <property type="entry name" value="Winged helix' DNA-binding domain"/>
    <property type="match status" value="1"/>
</dbReference>
<dbReference type="PROSITE" id="PS51078">
    <property type="entry name" value="ICLR_ED"/>
    <property type="match status" value="1"/>
</dbReference>
<dbReference type="InterPro" id="IPR014757">
    <property type="entry name" value="Tscrpt_reg_IclR_C"/>
</dbReference>
<dbReference type="Gene3D" id="3.30.450.40">
    <property type="match status" value="1"/>
</dbReference>
<dbReference type="PANTHER" id="PTHR30136">
    <property type="entry name" value="HELIX-TURN-HELIX TRANSCRIPTIONAL REGULATOR, ICLR FAMILY"/>
    <property type="match status" value="1"/>
</dbReference>
<dbReference type="InterPro" id="IPR036390">
    <property type="entry name" value="WH_DNA-bd_sf"/>
</dbReference>
<evidence type="ECO:0000256" key="2">
    <source>
        <dbReference type="ARBA" id="ARBA00023125"/>
    </source>
</evidence>
<dbReference type="Pfam" id="PF09339">
    <property type="entry name" value="HTH_IclR"/>
    <property type="match status" value="1"/>
</dbReference>
<dbReference type="Proteomes" id="UP001321481">
    <property type="component" value="Unassembled WGS sequence"/>
</dbReference>
<feature type="domain" description="HTH iclR-type" evidence="4">
    <location>
        <begin position="10"/>
        <end position="73"/>
    </location>
</feature>